<protein>
    <submittedName>
        <fullName evidence="2">GNAT family N-acetyltransferase</fullName>
    </submittedName>
</protein>
<evidence type="ECO:0000313" key="3">
    <source>
        <dbReference type="Proteomes" id="UP000251213"/>
    </source>
</evidence>
<keyword evidence="2" id="KW-0808">Transferase</keyword>
<dbReference type="InterPro" id="IPR053144">
    <property type="entry name" value="Acetyltransferase_Butenolide"/>
</dbReference>
<dbReference type="PROSITE" id="PS51186">
    <property type="entry name" value="GNAT"/>
    <property type="match status" value="1"/>
</dbReference>
<dbReference type="InterPro" id="IPR016181">
    <property type="entry name" value="Acyl_CoA_acyltransferase"/>
</dbReference>
<dbReference type="Proteomes" id="UP000251213">
    <property type="component" value="Unassembled WGS sequence"/>
</dbReference>
<dbReference type="InterPro" id="IPR000182">
    <property type="entry name" value="GNAT_dom"/>
</dbReference>
<accession>A0A364K471</accession>
<gene>
    <name evidence="2" type="ORF">DL897_10850</name>
</gene>
<dbReference type="AlphaFoldDB" id="A0A364K471"/>
<feature type="domain" description="N-acetyltransferase" evidence="1">
    <location>
        <begin position="10"/>
        <end position="138"/>
    </location>
</feature>
<comment type="caution">
    <text evidence="2">The sequence shown here is derived from an EMBL/GenBank/DDBJ whole genome shotgun (WGS) entry which is preliminary data.</text>
</comment>
<organism evidence="2 3">
    <name type="scientific">Thermoflavimicrobium daqui</name>
    <dbReference type="NCBI Taxonomy" id="2137476"/>
    <lineage>
        <taxon>Bacteria</taxon>
        <taxon>Bacillati</taxon>
        <taxon>Bacillota</taxon>
        <taxon>Bacilli</taxon>
        <taxon>Bacillales</taxon>
        <taxon>Thermoactinomycetaceae</taxon>
        <taxon>Thermoflavimicrobium</taxon>
    </lineage>
</organism>
<keyword evidence="3" id="KW-1185">Reference proteome</keyword>
<dbReference type="CDD" id="cd04301">
    <property type="entry name" value="NAT_SF"/>
    <property type="match status" value="1"/>
</dbReference>
<proteinExistence type="predicted"/>
<dbReference type="Pfam" id="PF13508">
    <property type="entry name" value="Acetyltransf_7"/>
    <property type="match status" value="1"/>
</dbReference>
<name>A0A364K471_9BACL</name>
<sequence>MEWEHEHLPYKMSDCKELLDLDTVYTLLQTTYWANDRTKEKIRESIENSLCFGVYHESGQVGFMRVVTDYATFSWICDVIIHQDHRGQGLGKWLMQILVEYEAIRHTHMLLGTRDAHGLYEQYGFQRKEMMRRKARIE</sequence>
<dbReference type="GO" id="GO:0016747">
    <property type="term" value="F:acyltransferase activity, transferring groups other than amino-acyl groups"/>
    <property type="evidence" value="ECO:0007669"/>
    <property type="project" value="InterPro"/>
</dbReference>
<dbReference type="PANTHER" id="PTHR43233">
    <property type="entry name" value="FAMILY N-ACETYLTRANSFERASE, PUTATIVE (AFU_ORTHOLOGUE AFUA_6G03350)-RELATED"/>
    <property type="match status" value="1"/>
</dbReference>
<dbReference type="PANTHER" id="PTHR43233:SF1">
    <property type="entry name" value="FAMILY N-ACETYLTRANSFERASE, PUTATIVE (AFU_ORTHOLOGUE AFUA_6G03350)-RELATED"/>
    <property type="match status" value="1"/>
</dbReference>
<dbReference type="SUPFAM" id="SSF55729">
    <property type="entry name" value="Acyl-CoA N-acyltransferases (Nat)"/>
    <property type="match status" value="1"/>
</dbReference>
<evidence type="ECO:0000313" key="2">
    <source>
        <dbReference type="EMBL" id="RAL24174.1"/>
    </source>
</evidence>
<dbReference type="Gene3D" id="3.40.630.30">
    <property type="match status" value="1"/>
</dbReference>
<dbReference type="EMBL" id="QJKK01000005">
    <property type="protein sequence ID" value="RAL24174.1"/>
    <property type="molecule type" value="Genomic_DNA"/>
</dbReference>
<dbReference type="RefSeq" id="WP_113659167.1">
    <property type="nucleotide sequence ID" value="NZ_KZ845667.1"/>
</dbReference>
<reference evidence="2 3" key="2">
    <citation type="submission" date="2018-06" db="EMBL/GenBank/DDBJ databases">
        <authorList>
            <person name="Zhirakovskaya E."/>
        </authorList>
    </citation>
    <scope>NUCLEOTIDE SEQUENCE [LARGE SCALE GENOMIC DNA]</scope>
    <source>
        <strain evidence="2 3">FBKL4.011</strain>
    </source>
</reference>
<dbReference type="OrthoDB" id="3216107at2"/>
<evidence type="ECO:0000259" key="1">
    <source>
        <dbReference type="PROSITE" id="PS51186"/>
    </source>
</evidence>
<reference evidence="2 3" key="1">
    <citation type="submission" date="2018-06" db="EMBL/GenBank/DDBJ databases">
        <title>Thermoflavimicrobium daqus sp. nov., a thermophilic microbe isolated from Moutai-flavour Daqu.</title>
        <authorList>
            <person name="Wang X."/>
            <person name="Zhou H."/>
        </authorList>
    </citation>
    <scope>NUCLEOTIDE SEQUENCE [LARGE SCALE GENOMIC DNA]</scope>
    <source>
        <strain evidence="2 3">FBKL4.011</strain>
    </source>
</reference>